<reference evidence="1" key="1">
    <citation type="submission" date="2016-07" db="EMBL/GenBank/DDBJ databases">
        <authorList>
            <person name="Bretaudeau A."/>
        </authorList>
    </citation>
    <scope>NUCLEOTIDE SEQUENCE</scope>
    <source>
        <strain evidence="1">Rice</strain>
        <tissue evidence="1">Whole body</tissue>
    </source>
</reference>
<dbReference type="EMBL" id="ODYU01009082">
    <property type="protein sequence ID" value="SOQ53243.1"/>
    <property type="molecule type" value="Genomic_DNA"/>
</dbReference>
<protein>
    <submittedName>
        <fullName evidence="1">SFRICE_012139</fullName>
    </submittedName>
</protein>
<proteinExistence type="predicted"/>
<sequence>MEIKSEHFHIVSFLWGQNHPMVSPALVDARGSIRLLLSKNPRPESARLILILDPCSPFADLHLRWPKIVTRSPMPGVSLAMARASIQANNRLLDGPIQQFVDHTKSDSVRESNLLHVALLPVVQPPHQPCSQLCAPLPLTDHLMVSNHRRPGTPESPEALKWGKLSSDFSRQGKARGKAEVWESHASARIGRLNRSNTTASQKTDMKQRLRCVIEVIGGPISRFPIFLIPDSQTTTLKFLTHGVWNCARYIAIGLLSIIWDLRISQMVKSGSLVHCAAA</sequence>
<evidence type="ECO:0000313" key="1">
    <source>
        <dbReference type="EMBL" id="SOQ53243.1"/>
    </source>
</evidence>
<accession>A0A2H1WJI5</accession>
<name>A0A2H1WJI5_SPOFR</name>
<organism evidence="1">
    <name type="scientific">Spodoptera frugiperda</name>
    <name type="common">Fall armyworm</name>
    <dbReference type="NCBI Taxonomy" id="7108"/>
    <lineage>
        <taxon>Eukaryota</taxon>
        <taxon>Metazoa</taxon>
        <taxon>Ecdysozoa</taxon>
        <taxon>Arthropoda</taxon>
        <taxon>Hexapoda</taxon>
        <taxon>Insecta</taxon>
        <taxon>Pterygota</taxon>
        <taxon>Neoptera</taxon>
        <taxon>Endopterygota</taxon>
        <taxon>Lepidoptera</taxon>
        <taxon>Glossata</taxon>
        <taxon>Ditrysia</taxon>
        <taxon>Noctuoidea</taxon>
        <taxon>Noctuidae</taxon>
        <taxon>Amphipyrinae</taxon>
        <taxon>Spodoptera</taxon>
    </lineage>
</organism>
<dbReference type="AlphaFoldDB" id="A0A2H1WJI5"/>
<gene>
    <name evidence="1" type="ORF">SFRICE_012139</name>
</gene>